<keyword evidence="1" id="KW-0472">Membrane</keyword>
<proteinExistence type="predicted"/>
<feature type="transmembrane region" description="Helical" evidence="1">
    <location>
        <begin position="35"/>
        <end position="54"/>
    </location>
</feature>
<name>A0ABU8JTS1_9GAMM</name>
<sequence length="400" mass="46813">MSKAQLNYFHPMIIFGLGWLFFCVMPIVFSENFPLIISLLSVMLLLSFFMGYFISYSTKSHIVYIEYNNNIKNIGKVFPLVFVMYFIAKVYIIKTTEINSGFYADKYIVDSQLILYLMIFEKIFSVILLFALSIFSTYSKIRYYTVFLLSLVSSFFEPTRLVIIFTAVYWVLLGVALDYIKIRIIPFVLVLILSPFLFSFLLIKRVYKFEGNSYEFLFHLFDLINYDLLMSGMINGLETFESYNALVNVIRDDFIHPLSGFIRIIFMPIPRTIWPDKPESVARLIAENYYPHAYQQGGGQLAGPIGDAYINLGVIGIFIVWFFLGFISSSFYKYFKRGVLIGGEYEKVYYCVYYYIFLVYFINCLRGFASDLFWTFLVNLLMLATIKKLFFRKTHPIIAN</sequence>
<feature type="transmembrane region" description="Helical" evidence="1">
    <location>
        <begin position="12"/>
        <end position="29"/>
    </location>
</feature>
<dbReference type="EMBL" id="JBBBON010000002">
    <property type="protein sequence ID" value="MEI7101553.1"/>
    <property type="molecule type" value="Genomic_DNA"/>
</dbReference>
<keyword evidence="1" id="KW-1133">Transmembrane helix</keyword>
<feature type="transmembrane region" description="Helical" evidence="1">
    <location>
        <begin position="147"/>
        <end position="172"/>
    </location>
</feature>
<reference evidence="2 3" key="1">
    <citation type="submission" date="2024-03" db="EMBL/GenBank/DDBJ databases">
        <title>Analysis of soft rot Pectobacteriaceae population diversity in US potato growing regions between 2016 and 2022.</title>
        <authorList>
            <person name="Ma X."/>
            <person name="Zhang X."/>
            <person name="Stodghill P."/>
            <person name="Rioux R."/>
            <person name="Babler B."/>
            <person name="Shrestha S."/>
            <person name="Babler B."/>
            <person name="Rivedal H."/>
            <person name="Frost K."/>
            <person name="Hao J."/>
            <person name="Secor G."/>
            <person name="Swingle B."/>
        </authorList>
    </citation>
    <scope>NUCLEOTIDE SEQUENCE [LARGE SCALE GENOMIC DNA]</scope>
    <source>
        <strain evidence="2 3">UMSS2</strain>
    </source>
</reference>
<dbReference type="RefSeq" id="WP_323109656.1">
    <property type="nucleotide sequence ID" value="NZ_JBBBON010000002.1"/>
</dbReference>
<evidence type="ECO:0000313" key="2">
    <source>
        <dbReference type="EMBL" id="MEI7101553.1"/>
    </source>
</evidence>
<organism evidence="2 3">
    <name type="scientific">Pectobacterium versatile</name>
    <dbReference type="NCBI Taxonomy" id="2488639"/>
    <lineage>
        <taxon>Bacteria</taxon>
        <taxon>Pseudomonadati</taxon>
        <taxon>Pseudomonadota</taxon>
        <taxon>Gammaproteobacteria</taxon>
        <taxon>Enterobacterales</taxon>
        <taxon>Pectobacteriaceae</taxon>
        <taxon>Pectobacterium</taxon>
    </lineage>
</organism>
<evidence type="ECO:0000313" key="3">
    <source>
        <dbReference type="Proteomes" id="UP001313132"/>
    </source>
</evidence>
<protein>
    <submittedName>
        <fullName evidence="2">O-antigen polymerase</fullName>
    </submittedName>
</protein>
<feature type="transmembrane region" description="Helical" evidence="1">
    <location>
        <begin position="348"/>
        <end position="368"/>
    </location>
</feature>
<accession>A0ABU8JTS1</accession>
<feature type="transmembrane region" description="Helical" evidence="1">
    <location>
        <begin position="184"/>
        <end position="204"/>
    </location>
</feature>
<feature type="transmembrane region" description="Helical" evidence="1">
    <location>
        <begin position="308"/>
        <end position="327"/>
    </location>
</feature>
<gene>
    <name evidence="2" type="ORF">WCT63_03765</name>
</gene>
<feature type="transmembrane region" description="Helical" evidence="1">
    <location>
        <begin position="74"/>
        <end position="93"/>
    </location>
</feature>
<dbReference type="Proteomes" id="UP001313132">
    <property type="component" value="Unassembled WGS sequence"/>
</dbReference>
<feature type="transmembrane region" description="Helical" evidence="1">
    <location>
        <begin position="374"/>
        <end position="391"/>
    </location>
</feature>
<keyword evidence="1" id="KW-0812">Transmembrane</keyword>
<feature type="transmembrane region" description="Helical" evidence="1">
    <location>
        <begin position="216"/>
        <end position="234"/>
    </location>
</feature>
<feature type="transmembrane region" description="Helical" evidence="1">
    <location>
        <begin position="113"/>
        <end position="135"/>
    </location>
</feature>
<keyword evidence="3" id="KW-1185">Reference proteome</keyword>
<evidence type="ECO:0000256" key="1">
    <source>
        <dbReference type="SAM" id="Phobius"/>
    </source>
</evidence>
<comment type="caution">
    <text evidence="2">The sequence shown here is derived from an EMBL/GenBank/DDBJ whole genome shotgun (WGS) entry which is preliminary data.</text>
</comment>